<evidence type="ECO:0000313" key="1">
    <source>
        <dbReference type="EMBL" id="SDX69326.1"/>
    </source>
</evidence>
<gene>
    <name evidence="1" type="ORF">SAMN05444338_11398</name>
</gene>
<protein>
    <recommendedName>
        <fullName evidence="3">Lipocalin-like domain-containing protein</fullName>
    </recommendedName>
</protein>
<dbReference type="Proteomes" id="UP000198569">
    <property type="component" value="Unassembled WGS sequence"/>
</dbReference>
<organism evidence="1 2">
    <name type="scientific">Flavobacterium degerlachei</name>
    <dbReference type="NCBI Taxonomy" id="229203"/>
    <lineage>
        <taxon>Bacteria</taxon>
        <taxon>Pseudomonadati</taxon>
        <taxon>Bacteroidota</taxon>
        <taxon>Flavobacteriia</taxon>
        <taxon>Flavobacteriales</taxon>
        <taxon>Flavobacteriaceae</taxon>
        <taxon>Flavobacterium</taxon>
    </lineage>
</organism>
<dbReference type="OrthoDB" id="1143855at2"/>
<dbReference type="RefSeq" id="WP_091434159.1">
    <property type="nucleotide sequence ID" value="NZ_FNMV01000013.1"/>
</dbReference>
<evidence type="ECO:0000313" key="2">
    <source>
        <dbReference type="Proteomes" id="UP000198569"/>
    </source>
</evidence>
<sequence>MKNTFKILLLSLFFVGCQQKVQPADIAKINGYWEIEKVVFDEGKDKDYKMNESFDYFEIGKENKGIRKKVMPQLDGSFLTNDSYENVTVRFEDDKAFLDYSTPYAKWSEELITISDKELVLKNTEKNEYHYKKTGPINLTGDGEKIK</sequence>
<evidence type="ECO:0008006" key="3">
    <source>
        <dbReference type="Google" id="ProtNLM"/>
    </source>
</evidence>
<dbReference type="STRING" id="229203.SAMN05444338_11398"/>
<dbReference type="EMBL" id="FNMV01000013">
    <property type="protein sequence ID" value="SDX69326.1"/>
    <property type="molecule type" value="Genomic_DNA"/>
</dbReference>
<proteinExistence type="predicted"/>
<keyword evidence="2" id="KW-1185">Reference proteome</keyword>
<accession>A0A1H3DSE4</accession>
<dbReference type="PROSITE" id="PS51257">
    <property type="entry name" value="PROKAR_LIPOPROTEIN"/>
    <property type="match status" value="1"/>
</dbReference>
<dbReference type="AlphaFoldDB" id="A0A1H3DSE4"/>
<name>A0A1H3DSE4_9FLAO</name>
<reference evidence="2" key="1">
    <citation type="submission" date="2016-10" db="EMBL/GenBank/DDBJ databases">
        <authorList>
            <person name="Varghese N."/>
            <person name="Submissions S."/>
        </authorList>
    </citation>
    <scope>NUCLEOTIDE SEQUENCE [LARGE SCALE GENOMIC DNA]</scope>
    <source>
        <strain evidence="2">DSM 15718</strain>
    </source>
</reference>